<evidence type="ECO:0000313" key="4">
    <source>
        <dbReference type="Proteomes" id="UP000034883"/>
    </source>
</evidence>
<dbReference type="InterPro" id="IPR036291">
    <property type="entry name" value="NAD(P)-bd_dom_sf"/>
</dbReference>
<dbReference type="AlphaFoldDB" id="A0A0F6YGK5"/>
<sequence>MKVFVTGATGLLGHHVVHQLREAGHEVIGLVRSDTKARRMIGATGARWVVGDVRDVAAFAHELDGCDAVVHTAAYFREYYQPGDHATLLEDVNVKATLALMREADARGVARFVHTSSSGTIGQKPDGSPGDEDTPPPAIAHENLYFRSKVEGDAKIRAFTPVSGMRVIEILPGWMWGPGDAGPTNAGRLALDFLARRLPGVPPGGTSVVDARDVASATVAAAQRGAHGARYIVGGRPLTLAQIVVSLERASGVAAPRVRIPFWFLMIYATLAELWSRVSGRSVTITRVGVKTMRDGHLVSSARAERDLGVRFRSFDETARDVVAWYREHPIAA</sequence>
<dbReference type="InterPro" id="IPR051783">
    <property type="entry name" value="NAD(P)-dependent_oxidoreduct"/>
</dbReference>
<dbReference type="EMBL" id="CP011125">
    <property type="protein sequence ID" value="AKF03791.1"/>
    <property type="molecule type" value="Genomic_DNA"/>
</dbReference>
<dbReference type="SUPFAM" id="SSF51735">
    <property type="entry name" value="NAD(P)-binding Rossmann-fold domains"/>
    <property type="match status" value="1"/>
</dbReference>
<dbReference type="RefSeq" id="WP_053231214.1">
    <property type="nucleotide sequence ID" value="NZ_CP011125.1"/>
</dbReference>
<dbReference type="KEGG" id="samy:DB32_000940"/>
<dbReference type="STRING" id="927083.DB32_000940"/>
<name>A0A0F6YGK5_9BACT</name>
<dbReference type="Proteomes" id="UP000034883">
    <property type="component" value="Chromosome"/>
</dbReference>
<accession>A0A0F6YGK5</accession>
<evidence type="ECO:0000256" key="1">
    <source>
        <dbReference type="SAM" id="MobiDB-lite"/>
    </source>
</evidence>
<feature type="domain" description="NAD-dependent epimerase/dehydratase" evidence="2">
    <location>
        <begin position="3"/>
        <end position="234"/>
    </location>
</feature>
<reference evidence="3 4" key="1">
    <citation type="submission" date="2015-03" db="EMBL/GenBank/DDBJ databases">
        <title>Genome assembly of Sandaracinus amylolyticus DSM 53668.</title>
        <authorList>
            <person name="Sharma G."/>
            <person name="Subramanian S."/>
        </authorList>
    </citation>
    <scope>NUCLEOTIDE SEQUENCE [LARGE SCALE GENOMIC DNA]</scope>
    <source>
        <strain evidence="3 4">DSM 53668</strain>
    </source>
</reference>
<dbReference type="Gene3D" id="3.40.50.720">
    <property type="entry name" value="NAD(P)-binding Rossmann-like Domain"/>
    <property type="match status" value="1"/>
</dbReference>
<dbReference type="InterPro" id="IPR001509">
    <property type="entry name" value="Epimerase_deHydtase"/>
</dbReference>
<dbReference type="PANTHER" id="PTHR48079">
    <property type="entry name" value="PROTEIN YEEZ"/>
    <property type="match status" value="1"/>
</dbReference>
<proteinExistence type="predicted"/>
<gene>
    <name evidence="3" type="ORF">DB32_000940</name>
</gene>
<keyword evidence="4" id="KW-1185">Reference proteome</keyword>
<dbReference type="GO" id="GO:0005737">
    <property type="term" value="C:cytoplasm"/>
    <property type="evidence" value="ECO:0007669"/>
    <property type="project" value="TreeGrafter"/>
</dbReference>
<evidence type="ECO:0000313" key="3">
    <source>
        <dbReference type="EMBL" id="AKF03791.1"/>
    </source>
</evidence>
<dbReference type="OrthoDB" id="9814124at2"/>
<dbReference type="Pfam" id="PF01370">
    <property type="entry name" value="Epimerase"/>
    <property type="match status" value="1"/>
</dbReference>
<dbReference type="GO" id="GO:0004029">
    <property type="term" value="F:aldehyde dehydrogenase (NAD+) activity"/>
    <property type="evidence" value="ECO:0007669"/>
    <property type="project" value="TreeGrafter"/>
</dbReference>
<dbReference type="PANTHER" id="PTHR48079:SF6">
    <property type="entry name" value="NAD(P)-BINDING DOMAIN-CONTAINING PROTEIN-RELATED"/>
    <property type="match status" value="1"/>
</dbReference>
<feature type="region of interest" description="Disordered" evidence="1">
    <location>
        <begin position="115"/>
        <end position="139"/>
    </location>
</feature>
<evidence type="ECO:0000259" key="2">
    <source>
        <dbReference type="Pfam" id="PF01370"/>
    </source>
</evidence>
<organism evidence="3 4">
    <name type="scientific">Sandaracinus amylolyticus</name>
    <dbReference type="NCBI Taxonomy" id="927083"/>
    <lineage>
        <taxon>Bacteria</taxon>
        <taxon>Pseudomonadati</taxon>
        <taxon>Myxococcota</taxon>
        <taxon>Polyangia</taxon>
        <taxon>Polyangiales</taxon>
        <taxon>Sandaracinaceae</taxon>
        <taxon>Sandaracinus</taxon>
    </lineage>
</organism>
<protein>
    <submittedName>
        <fullName evidence="3">Dihydroflavonol-4-reductase</fullName>
    </submittedName>
</protein>